<evidence type="ECO:0000256" key="3">
    <source>
        <dbReference type="SAM" id="MobiDB-lite"/>
    </source>
</evidence>
<dbReference type="PATRIC" id="fig|1227499.3.peg.366"/>
<dbReference type="EMBL" id="AOHZ01000011">
    <property type="protein sequence ID" value="ELY61559.1"/>
    <property type="molecule type" value="Genomic_DNA"/>
</dbReference>
<dbReference type="RefSeq" id="WP_007257672.1">
    <property type="nucleotide sequence ID" value="NZ_AOHZ01000011.1"/>
</dbReference>
<proteinExistence type="predicted"/>
<organism evidence="5 6">
    <name type="scientific">Natronolimnohabitans innermongolicus JCM 12255</name>
    <dbReference type="NCBI Taxonomy" id="1227499"/>
    <lineage>
        <taxon>Archaea</taxon>
        <taxon>Methanobacteriati</taxon>
        <taxon>Methanobacteriota</taxon>
        <taxon>Stenosarchaea group</taxon>
        <taxon>Halobacteria</taxon>
        <taxon>Halobacteriales</taxon>
        <taxon>Natrialbaceae</taxon>
        <taxon>Natronolimnohabitans</taxon>
    </lineage>
</organism>
<feature type="compositionally biased region" description="Polar residues" evidence="3">
    <location>
        <begin position="63"/>
        <end position="74"/>
    </location>
</feature>
<keyword evidence="2 5" id="KW-0808">Transferase</keyword>
<feature type="region of interest" description="Disordered" evidence="3">
    <location>
        <begin position="376"/>
        <end position="416"/>
    </location>
</feature>
<dbReference type="Pfam" id="PF00534">
    <property type="entry name" value="Glycos_transf_1"/>
    <property type="match status" value="1"/>
</dbReference>
<dbReference type="Proteomes" id="UP000011602">
    <property type="component" value="Unassembled WGS sequence"/>
</dbReference>
<dbReference type="GO" id="GO:0016757">
    <property type="term" value="F:glycosyltransferase activity"/>
    <property type="evidence" value="ECO:0007669"/>
    <property type="project" value="UniProtKB-KW"/>
</dbReference>
<dbReference type="PANTHER" id="PTHR12526">
    <property type="entry name" value="GLYCOSYLTRANSFERASE"/>
    <property type="match status" value="1"/>
</dbReference>
<keyword evidence="6" id="KW-1185">Reference proteome</keyword>
<dbReference type="SUPFAM" id="SSF53756">
    <property type="entry name" value="UDP-Glycosyltransferase/glycogen phosphorylase"/>
    <property type="match status" value="1"/>
</dbReference>
<dbReference type="OrthoDB" id="131038at2157"/>
<evidence type="ECO:0000256" key="1">
    <source>
        <dbReference type="ARBA" id="ARBA00022676"/>
    </source>
</evidence>
<reference evidence="5 6" key="1">
    <citation type="journal article" date="2014" name="PLoS Genet.">
        <title>Phylogenetically driven sequencing of extremely halophilic archaea reveals strategies for static and dynamic osmo-response.</title>
        <authorList>
            <person name="Becker E.A."/>
            <person name="Seitzer P.M."/>
            <person name="Tritt A."/>
            <person name="Larsen D."/>
            <person name="Krusor M."/>
            <person name="Yao A.I."/>
            <person name="Wu D."/>
            <person name="Madern D."/>
            <person name="Eisen J.A."/>
            <person name="Darling A.E."/>
            <person name="Facciotti M.T."/>
        </authorList>
    </citation>
    <scope>NUCLEOTIDE SEQUENCE [LARGE SCALE GENOMIC DNA]</scope>
    <source>
        <strain evidence="5 6">JCM 12255</strain>
    </source>
</reference>
<feature type="compositionally biased region" description="Gly residues" evidence="3">
    <location>
        <begin position="401"/>
        <end position="410"/>
    </location>
</feature>
<dbReference type="CDD" id="cd03801">
    <property type="entry name" value="GT4_PimA-like"/>
    <property type="match status" value="1"/>
</dbReference>
<feature type="region of interest" description="Disordered" evidence="3">
    <location>
        <begin position="38"/>
        <end position="74"/>
    </location>
</feature>
<evidence type="ECO:0000256" key="2">
    <source>
        <dbReference type="ARBA" id="ARBA00022679"/>
    </source>
</evidence>
<evidence type="ECO:0000313" key="5">
    <source>
        <dbReference type="EMBL" id="ELY61559.1"/>
    </source>
</evidence>
<keyword evidence="1" id="KW-0328">Glycosyltransferase</keyword>
<dbReference type="Gene3D" id="3.40.50.2000">
    <property type="entry name" value="Glycogen Phosphorylase B"/>
    <property type="match status" value="2"/>
</dbReference>
<sequence>MYVGLAVEGDIEQTSGGYRYDRRLVEHLADRGDDVDVVSVPRRTDSGSAAEPKTKTKMKMKTSDSNGPTNETTHAQLNRPYDVLLQDALCHPTLLKHNPRLERPRTIVSLVHLLGTDDPATDDHAVRERERRYLETVDGVVCPSADTRERVTSLVSVPVGELPTAVAPPAGRHEGAALSAAAVGERARVSPFRIAFVGNVVPRKNLETLLEALADAGPSLGDWRLTVVGSLEVDSDYAETVREHAARRGVDDCTSFEGRVATDRLESILERAHVLVLPSRYESFGMVALEAMEYGVVPIASGVGGADEFVADGRNGAVVDPTDSDAVAARLERLASDRDRLARLGRRALATAAAHPTWDETMATVRAFCRQQRFRAASASEADRTSANAGSGAGASERVDGGGGGGGDSVVGGDSR</sequence>
<dbReference type="STRING" id="1227499.C493_01806"/>
<accession>L9XIJ8</accession>
<evidence type="ECO:0000313" key="6">
    <source>
        <dbReference type="Proteomes" id="UP000011602"/>
    </source>
</evidence>
<feature type="compositionally biased region" description="Low complexity" evidence="3">
    <location>
        <begin position="376"/>
        <end position="396"/>
    </location>
</feature>
<dbReference type="PANTHER" id="PTHR12526:SF510">
    <property type="entry name" value="D-INOSITOL 3-PHOSPHATE GLYCOSYLTRANSFERASE"/>
    <property type="match status" value="1"/>
</dbReference>
<name>L9XIJ8_9EURY</name>
<dbReference type="eggNOG" id="arCOG01411">
    <property type="taxonomic scope" value="Archaea"/>
</dbReference>
<protein>
    <submittedName>
        <fullName evidence="5">Group 1 glycosyl transferase</fullName>
    </submittedName>
</protein>
<evidence type="ECO:0000259" key="4">
    <source>
        <dbReference type="Pfam" id="PF00534"/>
    </source>
</evidence>
<dbReference type="InterPro" id="IPR001296">
    <property type="entry name" value="Glyco_trans_1"/>
</dbReference>
<comment type="caution">
    <text evidence="5">The sequence shown here is derived from an EMBL/GenBank/DDBJ whole genome shotgun (WGS) entry which is preliminary data.</text>
</comment>
<dbReference type="AlphaFoldDB" id="L9XIJ8"/>
<feature type="domain" description="Glycosyl transferase family 1" evidence="4">
    <location>
        <begin position="191"/>
        <end position="348"/>
    </location>
</feature>
<gene>
    <name evidence="5" type="ORF">C493_01806</name>
</gene>